<accession>A0A243W9F6</accession>
<dbReference type="OrthoDB" id="1160354at2"/>
<dbReference type="RefSeq" id="WP_086595778.1">
    <property type="nucleotide sequence ID" value="NZ_MTSE01000012.1"/>
</dbReference>
<evidence type="ECO:0000313" key="3">
    <source>
        <dbReference type="EMBL" id="OUJ72168.1"/>
    </source>
</evidence>
<dbReference type="Proteomes" id="UP000194873">
    <property type="component" value="Unassembled WGS sequence"/>
</dbReference>
<dbReference type="EMBL" id="MTSE01000012">
    <property type="protein sequence ID" value="OUJ72168.1"/>
    <property type="molecule type" value="Genomic_DNA"/>
</dbReference>
<proteinExistence type="predicted"/>
<evidence type="ECO:0000313" key="4">
    <source>
        <dbReference type="Proteomes" id="UP000194873"/>
    </source>
</evidence>
<feature type="signal peptide" evidence="1">
    <location>
        <begin position="1"/>
        <end position="20"/>
    </location>
</feature>
<keyword evidence="1" id="KW-0732">Signal</keyword>
<evidence type="ECO:0000259" key="2">
    <source>
        <dbReference type="Pfam" id="PF13568"/>
    </source>
</evidence>
<protein>
    <recommendedName>
        <fullName evidence="2">Outer membrane protein beta-barrel domain-containing protein</fullName>
    </recommendedName>
</protein>
<feature type="chain" id="PRO_5011239703" description="Outer membrane protein beta-barrel domain-containing protein" evidence="1">
    <location>
        <begin position="21"/>
        <end position="220"/>
    </location>
</feature>
<feature type="domain" description="Outer membrane protein beta-barrel" evidence="2">
    <location>
        <begin position="20"/>
        <end position="183"/>
    </location>
</feature>
<organism evidence="3 4">
    <name type="scientific">Hymenobacter crusticola</name>
    <dbReference type="NCBI Taxonomy" id="1770526"/>
    <lineage>
        <taxon>Bacteria</taxon>
        <taxon>Pseudomonadati</taxon>
        <taxon>Bacteroidota</taxon>
        <taxon>Cytophagia</taxon>
        <taxon>Cytophagales</taxon>
        <taxon>Hymenobacteraceae</taxon>
        <taxon>Hymenobacter</taxon>
    </lineage>
</organism>
<name>A0A243W9F6_9BACT</name>
<gene>
    <name evidence="3" type="ORF">BXP70_19460</name>
</gene>
<reference evidence="3 4" key="1">
    <citation type="submission" date="2017-01" db="EMBL/GenBank/DDBJ databases">
        <title>A new Hymenobacter.</title>
        <authorList>
            <person name="Liang Y."/>
            <person name="Feng F."/>
        </authorList>
    </citation>
    <scope>NUCLEOTIDE SEQUENCE [LARGE SCALE GENOMIC DNA]</scope>
    <source>
        <strain evidence="3">MIMBbqt21</strain>
    </source>
</reference>
<comment type="caution">
    <text evidence="3">The sequence shown here is derived from an EMBL/GenBank/DDBJ whole genome shotgun (WGS) entry which is preliminary data.</text>
</comment>
<dbReference type="InterPro" id="IPR025665">
    <property type="entry name" value="Beta-barrel_OMP_2"/>
</dbReference>
<sequence>MKTTLLIIGGSLCLAGSVQAQVGVTAGLTYTQFTTATRRHPQTFNSGGKVGYQVGAFYERKISERLSLVPEVQFSQQRASLNIQDFEEGYQVAYQARLTYVSVPLALRAYLGKVYLDLGSQVGALLQAHEKGTLDTRSVFDRSPTAVRAFTQSAPDSYQRLQLASLVGLGLKLPAGWAGHVRVTNNWGNMKRNNQPYRYTGSLGNVTCQASLSYQWPGKP</sequence>
<keyword evidence="4" id="KW-1185">Reference proteome</keyword>
<dbReference type="Pfam" id="PF13568">
    <property type="entry name" value="OMP_b-brl_2"/>
    <property type="match status" value="1"/>
</dbReference>
<evidence type="ECO:0000256" key="1">
    <source>
        <dbReference type="SAM" id="SignalP"/>
    </source>
</evidence>
<dbReference type="AlphaFoldDB" id="A0A243W9F6"/>